<dbReference type="RefSeq" id="WP_066322881.1">
    <property type="nucleotide sequence ID" value="NZ_CP015438.1"/>
</dbReference>
<dbReference type="GO" id="GO:0005886">
    <property type="term" value="C:plasma membrane"/>
    <property type="evidence" value="ECO:0007669"/>
    <property type="project" value="InterPro"/>
</dbReference>
<reference evidence="8 9" key="1">
    <citation type="journal article" date="2006" name="Syst. Appl. Microbiol.">
        <title>Anoxybacillus amylolyticus sp. nov., a thermophilic amylase producing bacterium isolated from Mount Rittmann (Antarctica).</title>
        <authorList>
            <person name="Poli A."/>
            <person name="Esposito E."/>
            <person name="Lama L."/>
            <person name="Orlando P."/>
            <person name="Nicolaus G."/>
            <person name="de Appolonia F."/>
            <person name="Gambacorta A."/>
            <person name="Nicolaus B."/>
        </authorList>
    </citation>
    <scope>NUCLEOTIDE SEQUENCE [LARGE SCALE GENOMIC DNA]</scope>
    <source>
        <strain evidence="8 9">DSM 15939</strain>
    </source>
</reference>
<keyword evidence="3 6" id="KW-1133">Transmembrane helix</keyword>
<keyword evidence="4 6" id="KW-0472">Membrane</keyword>
<dbReference type="PATRIC" id="fig|294699.3.peg.646"/>
<dbReference type="Pfam" id="PF06305">
    <property type="entry name" value="LapA_dom"/>
    <property type="match status" value="1"/>
</dbReference>
<sequence>MKMQWNLLFAMLFALVVAIFAVANVNAVSVNYLFGKTEWPLILIILGSTAMGGLIVASFGFFRIFQLQRQIKVLAKEKKELQEKMDTMEKRDSVDVENEK</sequence>
<evidence type="ECO:0000259" key="7">
    <source>
        <dbReference type="Pfam" id="PF06305"/>
    </source>
</evidence>
<feature type="transmembrane region" description="Helical" evidence="6">
    <location>
        <begin position="43"/>
        <end position="62"/>
    </location>
</feature>
<name>A0A160F6C9_9BACL</name>
<keyword evidence="9" id="KW-1185">Reference proteome</keyword>
<feature type="domain" description="Lipopolysaccharide assembly protein A" evidence="7">
    <location>
        <begin position="24"/>
        <end position="84"/>
    </location>
</feature>
<keyword evidence="2 6" id="KW-0812">Transmembrane</keyword>
<dbReference type="EMBL" id="CP015438">
    <property type="protein sequence ID" value="ANB61741.1"/>
    <property type="molecule type" value="Genomic_DNA"/>
</dbReference>
<organism evidence="8 9">
    <name type="scientific">Anoxybacteroides amylolyticum</name>
    <dbReference type="NCBI Taxonomy" id="294699"/>
    <lineage>
        <taxon>Bacteria</taxon>
        <taxon>Bacillati</taxon>
        <taxon>Bacillota</taxon>
        <taxon>Bacilli</taxon>
        <taxon>Bacillales</taxon>
        <taxon>Anoxybacillaceae</taxon>
        <taxon>Anoxybacteroides</taxon>
    </lineage>
</organism>
<dbReference type="KEGG" id="aamy:GFC30_650"/>
<proteinExistence type="predicted"/>
<evidence type="ECO:0000256" key="6">
    <source>
        <dbReference type="SAM" id="Phobius"/>
    </source>
</evidence>
<keyword evidence="1" id="KW-1003">Cell membrane</keyword>
<feature type="coiled-coil region" evidence="5">
    <location>
        <begin position="64"/>
        <end position="91"/>
    </location>
</feature>
<evidence type="ECO:0000256" key="1">
    <source>
        <dbReference type="ARBA" id="ARBA00022475"/>
    </source>
</evidence>
<dbReference type="InterPro" id="IPR010445">
    <property type="entry name" value="LapA_dom"/>
</dbReference>
<evidence type="ECO:0000256" key="3">
    <source>
        <dbReference type="ARBA" id="ARBA00022989"/>
    </source>
</evidence>
<dbReference type="PANTHER" id="PTHR41335:SF1">
    <property type="entry name" value="MEMBRANE PROTEIN"/>
    <property type="match status" value="1"/>
</dbReference>
<gene>
    <name evidence="8" type="ORF">GFC30_650</name>
</gene>
<evidence type="ECO:0000313" key="8">
    <source>
        <dbReference type="EMBL" id="ANB61741.1"/>
    </source>
</evidence>
<keyword evidence="5" id="KW-0175">Coiled coil</keyword>
<evidence type="ECO:0000256" key="5">
    <source>
        <dbReference type="SAM" id="Coils"/>
    </source>
</evidence>
<evidence type="ECO:0000313" key="9">
    <source>
        <dbReference type="Proteomes" id="UP000076865"/>
    </source>
</evidence>
<dbReference type="Proteomes" id="UP000076865">
    <property type="component" value="Chromosome"/>
</dbReference>
<dbReference type="OrthoDB" id="2990728at2"/>
<accession>A0A160F6C9</accession>
<protein>
    <recommendedName>
        <fullName evidence="7">Lipopolysaccharide assembly protein A domain-containing protein</fullName>
    </recommendedName>
</protein>
<evidence type="ECO:0000256" key="4">
    <source>
        <dbReference type="ARBA" id="ARBA00023136"/>
    </source>
</evidence>
<dbReference type="PANTHER" id="PTHR41335">
    <property type="entry name" value="MEMBRANE PROTEIN-RELATED"/>
    <property type="match status" value="1"/>
</dbReference>
<evidence type="ECO:0000256" key="2">
    <source>
        <dbReference type="ARBA" id="ARBA00022692"/>
    </source>
</evidence>
<dbReference type="AlphaFoldDB" id="A0A160F6C9"/>